<evidence type="ECO:0000256" key="2">
    <source>
        <dbReference type="SAM" id="Phobius"/>
    </source>
</evidence>
<sequence>MTGMSPSLAPNGSAGSGSSHDGSAVPTRLGRLSGTEQRIWDAFPLGEPVDLRTGDPARDDPAEAAHWSADRTVRGEVLAALLLGARPAAPGAVAAVRLVGARISGDLRIDHGLVSALLHLRGCRVDGRIDLDGATTGAIDLRGSRLTRISAYGAVVKGQLDLSDTVITGLADGPGRGLSAVHGDGARIEGGLFASRAQVTGSFCLINAQVGGQLTLVDARLFNTSADGKSFNGGGIRIGRSLLAQGLWAKGELRLPGAHIGSSLVLNGARLDGLGGVALHADDLLVASEATFRTHSRGRSRRAFTAVGTVRLPWSRFGNDLDLRGARLTPSADQPALEAERILVEGSLRLGGGFRTDGEIRLTAARITSHLDLTGMSSPDALLTLYTACAEGGIQEDAASWPSRLNLDGFTYGGFTAYREASARLALMRRQVRRNDETRSGAYRAQPYEQLASYYRSLGEDGEARTVLLAKQRALRSKLPWWRRVPGRVLDALVGYGYRPLRAIGWAAALLTASSVYFSRVRPDHVASDDHSVFNPVLYSADHLVPVIHFGQPDVWQYHGVPAVVTVLLTVLGWTLGIAIAAAASRTLTRN</sequence>
<proteinExistence type="predicted"/>
<protein>
    <recommendedName>
        <fullName evidence="5">Oxidoreductase</fullName>
    </recommendedName>
</protein>
<feature type="transmembrane region" description="Helical" evidence="2">
    <location>
        <begin position="563"/>
        <end position="584"/>
    </location>
</feature>
<feature type="compositionally biased region" description="Low complexity" evidence="1">
    <location>
        <begin position="12"/>
        <end position="24"/>
    </location>
</feature>
<evidence type="ECO:0000256" key="1">
    <source>
        <dbReference type="SAM" id="MobiDB-lite"/>
    </source>
</evidence>
<evidence type="ECO:0000313" key="4">
    <source>
        <dbReference type="Proteomes" id="UP001592531"/>
    </source>
</evidence>
<evidence type="ECO:0000313" key="3">
    <source>
        <dbReference type="EMBL" id="MFC1419062.1"/>
    </source>
</evidence>
<dbReference type="RefSeq" id="WP_380537986.1">
    <property type="nucleotide sequence ID" value="NZ_JBHFAB010000015.1"/>
</dbReference>
<evidence type="ECO:0008006" key="5">
    <source>
        <dbReference type="Google" id="ProtNLM"/>
    </source>
</evidence>
<keyword evidence="4" id="KW-1185">Reference proteome</keyword>
<keyword evidence="2" id="KW-0812">Transmembrane</keyword>
<accession>A0ABV6W005</accession>
<dbReference type="EMBL" id="JBHFAB010000015">
    <property type="protein sequence ID" value="MFC1419062.1"/>
    <property type="molecule type" value="Genomic_DNA"/>
</dbReference>
<dbReference type="Proteomes" id="UP001592531">
    <property type="component" value="Unassembled WGS sequence"/>
</dbReference>
<keyword evidence="2" id="KW-0472">Membrane</keyword>
<reference evidence="3 4" key="1">
    <citation type="submission" date="2024-09" db="EMBL/GenBank/DDBJ databases">
        <authorList>
            <person name="Lee S.D."/>
        </authorList>
    </citation>
    <scope>NUCLEOTIDE SEQUENCE [LARGE SCALE GENOMIC DNA]</scope>
    <source>
        <strain evidence="3 4">N8-3</strain>
    </source>
</reference>
<name>A0ABV6W005_9ACTN</name>
<gene>
    <name evidence="3" type="ORF">ACEZDE_20850</name>
</gene>
<organism evidence="3 4">
    <name type="scientific">Streptacidiphilus cavernicola</name>
    <dbReference type="NCBI Taxonomy" id="3342716"/>
    <lineage>
        <taxon>Bacteria</taxon>
        <taxon>Bacillati</taxon>
        <taxon>Actinomycetota</taxon>
        <taxon>Actinomycetes</taxon>
        <taxon>Kitasatosporales</taxon>
        <taxon>Streptomycetaceae</taxon>
        <taxon>Streptacidiphilus</taxon>
    </lineage>
</organism>
<feature type="compositionally biased region" description="Polar residues" evidence="1">
    <location>
        <begin position="1"/>
        <end position="10"/>
    </location>
</feature>
<feature type="region of interest" description="Disordered" evidence="1">
    <location>
        <begin position="1"/>
        <end position="33"/>
    </location>
</feature>
<comment type="caution">
    <text evidence="3">The sequence shown here is derived from an EMBL/GenBank/DDBJ whole genome shotgun (WGS) entry which is preliminary data.</text>
</comment>
<keyword evidence="2" id="KW-1133">Transmembrane helix</keyword>